<gene>
    <name evidence="2" type="ORF">C1SCF055_LOCUS14637</name>
</gene>
<dbReference type="InterPro" id="IPR043502">
    <property type="entry name" value="DNA/RNA_pol_sf"/>
</dbReference>
<accession>A0A9P1CBR0</accession>
<organism evidence="2">
    <name type="scientific">Cladocopium goreaui</name>
    <dbReference type="NCBI Taxonomy" id="2562237"/>
    <lineage>
        <taxon>Eukaryota</taxon>
        <taxon>Sar</taxon>
        <taxon>Alveolata</taxon>
        <taxon>Dinophyceae</taxon>
        <taxon>Suessiales</taxon>
        <taxon>Symbiodiniaceae</taxon>
        <taxon>Cladocopium</taxon>
    </lineage>
</organism>
<dbReference type="PANTHER" id="PTHR33050:SF7">
    <property type="entry name" value="RIBONUCLEASE H"/>
    <property type="match status" value="1"/>
</dbReference>
<sequence length="1636" mass="182432">MSVTDASFEQSCGHIGTTAKEQWMQLPSALRRDLGSEFCLPDPGFLYNVCLDDLDRHSLVSHYASDAAELEFFTSILKTLQVQSSAAASLCRKRRAAVHPSLQWLAVCKQPRMVETVVPPVDSLEWLCHHSGAHKRARIRVPKNCPNSRADAELSSQLRWQRKLATILIDSCAPALSGATGQTGELRALRLAGNTRSSTLKKHIQMWHRYSKWLHAAYQLQWPTTCDMVLDFLEELAAQPCGKTVPEAFCATLQFMERVAGIALEFRLGKQTAVLRTVEQLSAQLETGAPPSRKARPQPLILILALELWVMNISEEGMCFERDYLVPLPTKNRESCVQFMADYTAMCALSQELYCLLRRPVFQWQQWSLTDEPLLIAPSACRAWTEHSERCWLASVAAVLDIGRERREVLGRWRVASCSDEYIRTAQRVVSQVQRAIVGGVLNDTEWQLQEIGIKDLEIHLRQAGESDSLIYNQLCAFDLSLAGWCCPVRPIAAHAAPDSQKPMENACNVAEVSAVAVGVESDEDDSGSSSDSTDGSLAASPDLKYHLSEVKVPVEVQAALFHKGFVDLQLFAGLDESRLEVRNALAVEIGLKHDECTDARQNVARLLSAWESSRAQLVAEDKMKAESKLGQTPRIVQCSEMAALRKAVEADLGKLQDDEVPAKSLIATKLEQIESGDLRAEDLREVLCVEDTDVDLFSGIIEHGTGNLKIKPGKASIAMPSTPEELRLRHRRIGIAWLMVGSKHKNQSWITPALLEAFRRFSDHIVGRHIAGFPIMAQGVTRHPAWNLVLSYELEVRKRAYKQLRDGKHSSLQEALEDAWNSAELINKHFLVPLTASADFFSTASHGEVFTAHGKGSGKHGKGKGKGKDRRLVSKQKNIALFTMLAKSALEKAMGRKIARVIQRACCSHQLERLQGPNRLMGPARNQFCQPKKSVPRFPRLRWGIHVRDSASGLVLIQICLMVKKSQHGFIKQSTVLDKHTDGRRLLFELACKKHVDQPFPAALVKEAREAVKGILRKHGAQLDLDAIPERQPFHLALLEEFLRLCNDPDASAYFSGKDSFAAGVSLGVNQKMPRTPAVFEKKCKWRAYDGETTAADVFRNNYPGAAENAKAIEAQFVEEAKLGAMVKMEVEEASRIYGENLRVASLGAIRKADDSFRVVHDGTHGIGVNGNIKVRDQIACPSAGDLRQVLQVLEKPTFVLTADIKRAHRLVKIKPEDWGLQACRTDESSSFVWLNTVGTCGVASAAVHWSHLFSGIQRAVYYLTGTLKLFLLTYVDDLLFITQGKAATDAIVVALLFMVVLGVPFSWHKCKGGTQVEWVGYYVDLEQKSVGISEKRADWICNWVETTVAAGVVKLHDFSAVLGRLSFAMAAIEHLRPFLGPLYAWSAALENVVHARLPKAVIYILRFIEHMLKHGWRTRPVGPLQEARRELFRADAKAEGEVICIGGWAVEDGPDTKSCRWFSERLTRSNAPWAFLAGESFRAIASLELFATLVSLVLFKPACYKGSMKISAGTDNLGNTHLIARLMSTKFPLCAILMEVAAVLMDGNHDLQLEWLPRLQNQEADNLTNEIFHGFSEDRRLRFHMEEYEGLVLQAMLNLGMELYEDVRKARDRKVSQTKRVKTGEPLRVRDPWG</sequence>
<dbReference type="Proteomes" id="UP001152797">
    <property type="component" value="Unassembled WGS sequence"/>
</dbReference>
<reference evidence="3 4" key="2">
    <citation type="submission" date="2024-05" db="EMBL/GenBank/DDBJ databases">
        <authorList>
            <person name="Chen Y."/>
            <person name="Shah S."/>
            <person name="Dougan E. K."/>
            <person name="Thang M."/>
            <person name="Chan C."/>
        </authorList>
    </citation>
    <scope>NUCLEOTIDE SEQUENCE [LARGE SCALE GENOMIC DNA]</scope>
</reference>
<dbReference type="EMBL" id="CAMXCT020001158">
    <property type="protein sequence ID" value="CAL1140731.1"/>
    <property type="molecule type" value="Genomic_DNA"/>
</dbReference>
<evidence type="ECO:0000256" key="1">
    <source>
        <dbReference type="SAM" id="MobiDB-lite"/>
    </source>
</evidence>
<comment type="caution">
    <text evidence="2">The sequence shown here is derived from an EMBL/GenBank/DDBJ whole genome shotgun (WGS) entry which is preliminary data.</text>
</comment>
<dbReference type="PANTHER" id="PTHR33050">
    <property type="entry name" value="REVERSE TRANSCRIPTASE DOMAIN-CONTAINING PROTEIN"/>
    <property type="match status" value="1"/>
</dbReference>
<dbReference type="SUPFAM" id="SSF56672">
    <property type="entry name" value="DNA/RNA polymerases"/>
    <property type="match status" value="1"/>
</dbReference>
<evidence type="ECO:0000313" key="3">
    <source>
        <dbReference type="EMBL" id="CAL4774668.1"/>
    </source>
</evidence>
<dbReference type="EMBL" id="CAMXCT030001158">
    <property type="protein sequence ID" value="CAL4774668.1"/>
    <property type="molecule type" value="Genomic_DNA"/>
</dbReference>
<evidence type="ECO:0000313" key="4">
    <source>
        <dbReference type="Proteomes" id="UP001152797"/>
    </source>
</evidence>
<keyword evidence="4" id="KW-1185">Reference proteome</keyword>
<protein>
    <submittedName>
        <fullName evidence="2">Uncharacterized protein</fullName>
    </submittedName>
</protein>
<feature type="region of interest" description="Disordered" evidence="1">
    <location>
        <begin position="1616"/>
        <end position="1636"/>
    </location>
</feature>
<evidence type="ECO:0000313" key="2">
    <source>
        <dbReference type="EMBL" id="CAI3987356.1"/>
    </source>
</evidence>
<dbReference type="EMBL" id="CAMXCT010001158">
    <property type="protein sequence ID" value="CAI3987356.1"/>
    <property type="molecule type" value="Genomic_DNA"/>
</dbReference>
<dbReference type="OrthoDB" id="439057at2759"/>
<dbReference type="InterPro" id="IPR052055">
    <property type="entry name" value="Hepadnavirus_pol/RT"/>
</dbReference>
<proteinExistence type="predicted"/>
<reference evidence="2" key="1">
    <citation type="submission" date="2022-10" db="EMBL/GenBank/DDBJ databases">
        <authorList>
            <person name="Chen Y."/>
            <person name="Dougan E. K."/>
            <person name="Chan C."/>
            <person name="Rhodes N."/>
            <person name="Thang M."/>
        </authorList>
    </citation>
    <scope>NUCLEOTIDE SEQUENCE</scope>
</reference>
<name>A0A9P1CBR0_9DINO</name>
<feature type="compositionally biased region" description="Basic and acidic residues" evidence="1">
    <location>
        <begin position="1624"/>
        <end position="1636"/>
    </location>
</feature>